<evidence type="ECO:0000256" key="1">
    <source>
        <dbReference type="SAM" id="MobiDB-lite"/>
    </source>
</evidence>
<dbReference type="EMBL" id="CAJQZP010000288">
    <property type="protein sequence ID" value="CAG4953615.1"/>
    <property type="molecule type" value="Genomic_DNA"/>
</dbReference>
<dbReference type="Proteomes" id="UP000691718">
    <property type="component" value="Unassembled WGS sequence"/>
</dbReference>
<sequence length="102" mass="12073">MASQIEPGTAHTSNSKQDNNQLTCRNMQRRIEYRLKQETAQLRLQLNTLTKGFKSLQKKTNMMQADYENLLTRLITTDETKDTIYARIRRENTDERSNRVHK</sequence>
<evidence type="ECO:0000313" key="3">
    <source>
        <dbReference type="Proteomes" id="UP000691718"/>
    </source>
</evidence>
<name>A0A8S3WDD4_PARAO</name>
<dbReference type="AlphaFoldDB" id="A0A8S3WDD4"/>
<gene>
    <name evidence="2" type="ORF">PAPOLLO_LOCUS4903</name>
</gene>
<keyword evidence="3" id="KW-1185">Reference proteome</keyword>
<protein>
    <submittedName>
        <fullName evidence="2">(apollo) hypothetical protein</fullName>
    </submittedName>
</protein>
<organism evidence="2 3">
    <name type="scientific">Parnassius apollo</name>
    <name type="common">Apollo butterfly</name>
    <name type="synonym">Papilio apollo</name>
    <dbReference type="NCBI Taxonomy" id="110799"/>
    <lineage>
        <taxon>Eukaryota</taxon>
        <taxon>Metazoa</taxon>
        <taxon>Ecdysozoa</taxon>
        <taxon>Arthropoda</taxon>
        <taxon>Hexapoda</taxon>
        <taxon>Insecta</taxon>
        <taxon>Pterygota</taxon>
        <taxon>Neoptera</taxon>
        <taxon>Endopterygota</taxon>
        <taxon>Lepidoptera</taxon>
        <taxon>Glossata</taxon>
        <taxon>Ditrysia</taxon>
        <taxon>Papilionoidea</taxon>
        <taxon>Papilionidae</taxon>
        <taxon>Parnassiinae</taxon>
        <taxon>Parnassini</taxon>
        <taxon>Parnassius</taxon>
        <taxon>Parnassius</taxon>
    </lineage>
</organism>
<reference evidence="2" key="1">
    <citation type="submission" date="2021-04" db="EMBL/GenBank/DDBJ databases">
        <authorList>
            <person name="Tunstrom K."/>
        </authorList>
    </citation>
    <scope>NUCLEOTIDE SEQUENCE</scope>
</reference>
<comment type="caution">
    <text evidence="2">The sequence shown here is derived from an EMBL/GenBank/DDBJ whole genome shotgun (WGS) entry which is preliminary data.</text>
</comment>
<proteinExistence type="predicted"/>
<feature type="compositionally biased region" description="Polar residues" evidence="1">
    <location>
        <begin position="10"/>
        <end position="22"/>
    </location>
</feature>
<accession>A0A8S3WDD4</accession>
<evidence type="ECO:0000313" key="2">
    <source>
        <dbReference type="EMBL" id="CAG4953615.1"/>
    </source>
</evidence>
<feature type="region of interest" description="Disordered" evidence="1">
    <location>
        <begin position="1"/>
        <end position="22"/>
    </location>
</feature>